<feature type="transmembrane region" description="Helical" evidence="6">
    <location>
        <begin position="156"/>
        <end position="176"/>
    </location>
</feature>
<sequence length="428" mass="48554">MLNRYRELVGKIKFNKTILKSFTYLSILQVLNMIIPLVSYPYLIRVLETEAYGLVIYITTVVSYFSILINFGYQLTATKKIAQNRHRPKKLNEIFSAVIICKLLLFLCSAIIFVGLVFVFEAFSKNLTLAILCFIVCINDVIFPGWFFQGVENMKYITIINALSRFISLALVFIFISKPEDYLLVPVFNFLGSFGGAIVGWYNVKTQYSVKFFIVPFFKIRHYFQDSVAVFATNVTAVIKDRSSIIFIGALLGNQQVAYYYLANRVINTILALFFNVSAAIFPNIAKSKDHSMLAKTIYYTFLLGLACCLGIVFLSSFIVKLYGGQQMLPAIPVLQILSLTLVFSPVISLVGLPLIVNSKYGVYYRSVIATTLFYLVCNGLLYLFDLASIYTITWALIFTLLVELVNRAYICKRVGLGHWIFSDTTKK</sequence>
<dbReference type="PANTHER" id="PTHR30250:SF11">
    <property type="entry name" value="O-ANTIGEN TRANSPORTER-RELATED"/>
    <property type="match status" value="1"/>
</dbReference>
<keyword evidence="3 6" id="KW-0812">Transmembrane</keyword>
<evidence type="ECO:0000256" key="2">
    <source>
        <dbReference type="ARBA" id="ARBA00022475"/>
    </source>
</evidence>
<keyword evidence="8" id="KW-1185">Reference proteome</keyword>
<feature type="transmembrane region" description="Helical" evidence="6">
    <location>
        <begin position="388"/>
        <end position="406"/>
    </location>
</feature>
<keyword evidence="4 6" id="KW-1133">Transmembrane helix</keyword>
<evidence type="ECO:0000256" key="3">
    <source>
        <dbReference type="ARBA" id="ARBA00022692"/>
    </source>
</evidence>
<evidence type="ECO:0000313" key="7">
    <source>
        <dbReference type="EMBL" id="TLV01271.1"/>
    </source>
</evidence>
<evidence type="ECO:0000256" key="5">
    <source>
        <dbReference type="ARBA" id="ARBA00023136"/>
    </source>
</evidence>
<feature type="transmembrane region" description="Helical" evidence="6">
    <location>
        <begin position="94"/>
        <end position="120"/>
    </location>
</feature>
<gene>
    <name evidence="7" type="ORF">FEN17_17675</name>
</gene>
<feature type="transmembrane region" description="Helical" evidence="6">
    <location>
        <begin position="245"/>
        <end position="263"/>
    </location>
</feature>
<name>A0A5R9KYM5_9BACT</name>
<accession>A0A5R9KYM5</accession>
<feature type="transmembrane region" description="Helical" evidence="6">
    <location>
        <begin position="332"/>
        <end position="356"/>
    </location>
</feature>
<feature type="transmembrane region" description="Helical" evidence="6">
    <location>
        <begin position="21"/>
        <end position="42"/>
    </location>
</feature>
<organism evidence="7 8">
    <name type="scientific">Dyadobacter luticola</name>
    <dbReference type="NCBI Taxonomy" id="1979387"/>
    <lineage>
        <taxon>Bacteria</taxon>
        <taxon>Pseudomonadati</taxon>
        <taxon>Bacteroidota</taxon>
        <taxon>Cytophagia</taxon>
        <taxon>Cytophagales</taxon>
        <taxon>Spirosomataceae</taxon>
        <taxon>Dyadobacter</taxon>
    </lineage>
</organism>
<reference evidence="7 8" key="1">
    <citation type="submission" date="2019-05" db="EMBL/GenBank/DDBJ databases">
        <authorList>
            <person name="Qu J.-H."/>
        </authorList>
    </citation>
    <scope>NUCLEOTIDE SEQUENCE [LARGE SCALE GENOMIC DNA]</scope>
    <source>
        <strain evidence="7 8">T17</strain>
    </source>
</reference>
<feature type="transmembrane region" description="Helical" evidence="6">
    <location>
        <begin position="126"/>
        <end position="149"/>
    </location>
</feature>
<comment type="caution">
    <text evidence="7">The sequence shown here is derived from an EMBL/GenBank/DDBJ whole genome shotgun (WGS) entry which is preliminary data.</text>
</comment>
<dbReference type="PANTHER" id="PTHR30250">
    <property type="entry name" value="PST FAMILY PREDICTED COLANIC ACID TRANSPORTER"/>
    <property type="match status" value="1"/>
</dbReference>
<protein>
    <recommendedName>
        <fullName evidence="9">Flippase</fullName>
    </recommendedName>
</protein>
<feature type="transmembrane region" description="Helical" evidence="6">
    <location>
        <begin position="363"/>
        <end position="382"/>
    </location>
</feature>
<keyword evidence="2" id="KW-1003">Cell membrane</keyword>
<feature type="transmembrane region" description="Helical" evidence="6">
    <location>
        <begin position="54"/>
        <end position="73"/>
    </location>
</feature>
<dbReference type="EMBL" id="VCEJ01000004">
    <property type="protein sequence ID" value="TLV01271.1"/>
    <property type="molecule type" value="Genomic_DNA"/>
</dbReference>
<feature type="transmembrane region" description="Helical" evidence="6">
    <location>
        <begin position="298"/>
        <end position="320"/>
    </location>
</feature>
<evidence type="ECO:0008006" key="9">
    <source>
        <dbReference type="Google" id="ProtNLM"/>
    </source>
</evidence>
<dbReference type="InterPro" id="IPR002797">
    <property type="entry name" value="Polysacc_synth"/>
</dbReference>
<dbReference type="Pfam" id="PF01943">
    <property type="entry name" value="Polysacc_synt"/>
    <property type="match status" value="1"/>
</dbReference>
<feature type="transmembrane region" description="Helical" evidence="6">
    <location>
        <begin position="182"/>
        <end position="204"/>
    </location>
</feature>
<dbReference type="Proteomes" id="UP000306402">
    <property type="component" value="Unassembled WGS sequence"/>
</dbReference>
<dbReference type="GO" id="GO:0005886">
    <property type="term" value="C:plasma membrane"/>
    <property type="evidence" value="ECO:0007669"/>
    <property type="project" value="UniProtKB-SubCell"/>
</dbReference>
<dbReference type="RefSeq" id="WP_138366642.1">
    <property type="nucleotide sequence ID" value="NZ_VCEJ01000004.1"/>
</dbReference>
<feature type="transmembrane region" description="Helical" evidence="6">
    <location>
        <begin position="269"/>
        <end position="286"/>
    </location>
</feature>
<evidence type="ECO:0000256" key="6">
    <source>
        <dbReference type="SAM" id="Phobius"/>
    </source>
</evidence>
<dbReference type="InterPro" id="IPR050833">
    <property type="entry name" value="Poly_Biosynth_Transport"/>
</dbReference>
<comment type="subcellular location">
    <subcellularLocation>
        <location evidence="1">Cell membrane</location>
        <topology evidence="1">Multi-pass membrane protein</topology>
    </subcellularLocation>
</comment>
<evidence type="ECO:0000256" key="4">
    <source>
        <dbReference type="ARBA" id="ARBA00022989"/>
    </source>
</evidence>
<evidence type="ECO:0000313" key="8">
    <source>
        <dbReference type="Proteomes" id="UP000306402"/>
    </source>
</evidence>
<dbReference type="OrthoDB" id="9815702at2"/>
<dbReference type="AlphaFoldDB" id="A0A5R9KYM5"/>
<evidence type="ECO:0000256" key="1">
    <source>
        <dbReference type="ARBA" id="ARBA00004651"/>
    </source>
</evidence>
<proteinExistence type="predicted"/>
<keyword evidence="5 6" id="KW-0472">Membrane</keyword>